<keyword evidence="3" id="KW-0804">Transcription</keyword>
<evidence type="ECO:0000256" key="3">
    <source>
        <dbReference type="ARBA" id="ARBA00023163"/>
    </source>
</evidence>
<dbReference type="InterPro" id="IPR036390">
    <property type="entry name" value="WH_DNA-bd_sf"/>
</dbReference>
<dbReference type="SUPFAM" id="SSF46785">
    <property type="entry name" value="Winged helix' DNA-binding domain"/>
    <property type="match status" value="1"/>
</dbReference>
<gene>
    <name evidence="5" type="ORF">SNE25_30280</name>
</gene>
<evidence type="ECO:0000256" key="2">
    <source>
        <dbReference type="ARBA" id="ARBA00023125"/>
    </source>
</evidence>
<accession>A0ABZ0TLB6</accession>
<sequence length="155" mass="18084">MMIRYKMAKNDEHRSYCPVNLFTEVLGDKWSLLILRDMMFYKRRHFNELLRESEEKIASNILRDRLVMFEKEGLVSKGKPVDENHKQKLTYSLTEKSIDLLPLMVSAIGWSIRHEPVDKKKYKPAVDLYAAGRPAIAAFQAMLRQEHLGQATTQS</sequence>
<reference evidence="5 6" key="1">
    <citation type="submission" date="2023-11" db="EMBL/GenBank/DDBJ databases">
        <title>Analysis of the Genomes of Mucilaginibacter gossypii cycad 4 and M. sabulilitoris SNA2: microbes with the potential for plant growth promotion.</title>
        <authorList>
            <person name="Hirsch A.M."/>
            <person name="Humm E."/>
            <person name="Rubbi M."/>
            <person name="Del Vecchio G."/>
            <person name="Ha S.M."/>
            <person name="Pellegrini M."/>
            <person name="Gunsalus R.P."/>
        </authorList>
    </citation>
    <scope>NUCLEOTIDE SEQUENCE [LARGE SCALE GENOMIC DNA]</scope>
    <source>
        <strain evidence="5 6">SNA2</strain>
    </source>
</reference>
<dbReference type="PROSITE" id="PS51118">
    <property type="entry name" value="HTH_HXLR"/>
    <property type="match status" value="1"/>
</dbReference>
<dbReference type="RefSeq" id="WP_321562743.1">
    <property type="nucleotide sequence ID" value="NZ_CP139558.1"/>
</dbReference>
<evidence type="ECO:0000256" key="1">
    <source>
        <dbReference type="ARBA" id="ARBA00023015"/>
    </source>
</evidence>
<dbReference type="Gene3D" id="1.10.10.10">
    <property type="entry name" value="Winged helix-like DNA-binding domain superfamily/Winged helix DNA-binding domain"/>
    <property type="match status" value="1"/>
</dbReference>
<keyword evidence="2" id="KW-0238">DNA-binding</keyword>
<dbReference type="Pfam" id="PF01638">
    <property type="entry name" value="HxlR"/>
    <property type="match status" value="1"/>
</dbReference>
<proteinExistence type="predicted"/>
<feature type="domain" description="HTH hxlR-type" evidence="4">
    <location>
        <begin position="17"/>
        <end position="119"/>
    </location>
</feature>
<keyword evidence="1" id="KW-0805">Transcription regulation</keyword>
<name>A0ABZ0TLB6_9SPHI</name>
<dbReference type="Proteomes" id="UP001324380">
    <property type="component" value="Chromosome"/>
</dbReference>
<dbReference type="InterPro" id="IPR036388">
    <property type="entry name" value="WH-like_DNA-bd_sf"/>
</dbReference>
<dbReference type="PANTHER" id="PTHR33204:SF37">
    <property type="entry name" value="HTH-TYPE TRANSCRIPTIONAL REGULATOR YODB"/>
    <property type="match status" value="1"/>
</dbReference>
<evidence type="ECO:0000313" key="5">
    <source>
        <dbReference type="EMBL" id="WPU93609.1"/>
    </source>
</evidence>
<protein>
    <submittedName>
        <fullName evidence="5">Helix-turn-helix domain-containing protein</fullName>
    </submittedName>
</protein>
<evidence type="ECO:0000259" key="4">
    <source>
        <dbReference type="PROSITE" id="PS51118"/>
    </source>
</evidence>
<dbReference type="InterPro" id="IPR002577">
    <property type="entry name" value="HTH_HxlR"/>
</dbReference>
<evidence type="ECO:0000313" key="6">
    <source>
        <dbReference type="Proteomes" id="UP001324380"/>
    </source>
</evidence>
<organism evidence="5 6">
    <name type="scientific">Mucilaginibacter sabulilitoris</name>
    <dbReference type="NCBI Taxonomy" id="1173583"/>
    <lineage>
        <taxon>Bacteria</taxon>
        <taxon>Pseudomonadati</taxon>
        <taxon>Bacteroidota</taxon>
        <taxon>Sphingobacteriia</taxon>
        <taxon>Sphingobacteriales</taxon>
        <taxon>Sphingobacteriaceae</taxon>
        <taxon>Mucilaginibacter</taxon>
    </lineage>
</organism>
<dbReference type="PANTHER" id="PTHR33204">
    <property type="entry name" value="TRANSCRIPTIONAL REGULATOR, MARR FAMILY"/>
    <property type="match status" value="1"/>
</dbReference>
<keyword evidence="6" id="KW-1185">Reference proteome</keyword>
<dbReference type="EMBL" id="CP139558">
    <property type="protein sequence ID" value="WPU93609.1"/>
    <property type="molecule type" value="Genomic_DNA"/>
</dbReference>